<feature type="repeat" description="ANK" evidence="12">
    <location>
        <begin position="369"/>
        <end position="401"/>
    </location>
</feature>
<feature type="transmembrane region" description="Helical" evidence="14">
    <location>
        <begin position="705"/>
        <end position="728"/>
    </location>
</feature>
<dbReference type="PRINTS" id="PR01415">
    <property type="entry name" value="ANKYRIN"/>
</dbReference>
<feature type="region of interest" description="Disordered" evidence="13">
    <location>
        <begin position="1"/>
        <end position="69"/>
    </location>
</feature>
<evidence type="ECO:0000256" key="4">
    <source>
        <dbReference type="ARBA" id="ARBA00022692"/>
    </source>
</evidence>
<keyword evidence="3" id="KW-0716">Sensory transduction</keyword>
<dbReference type="Pfam" id="PF13637">
    <property type="entry name" value="Ank_4"/>
    <property type="match status" value="1"/>
</dbReference>
<dbReference type="SMART" id="SM00248">
    <property type="entry name" value="ANK"/>
    <property type="match status" value="8"/>
</dbReference>
<evidence type="ECO:0000256" key="3">
    <source>
        <dbReference type="ARBA" id="ARBA00022606"/>
    </source>
</evidence>
<feature type="repeat" description="ANK" evidence="12">
    <location>
        <begin position="268"/>
        <end position="300"/>
    </location>
</feature>
<feature type="repeat" description="ANK" evidence="12">
    <location>
        <begin position="234"/>
        <end position="266"/>
    </location>
</feature>
<dbReference type="InterPro" id="IPR002110">
    <property type="entry name" value="Ankyrin_rpt"/>
</dbReference>
<evidence type="ECO:0000256" key="1">
    <source>
        <dbReference type="ARBA" id="ARBA00004141"/>
    </source>
</evidence>
<evidence type="ECO:0000256" key="7">
    <source>
        <dbReference type="ARBA" id="ARBA00023043"/>
    </source>
</evidence>
<proteinExistence type="predicted"/>
<keyword evidence="17" id="KW-0675">Receptor</keyword>
<comment type="subcellular location">
    <subcellularLocation>
        <location evidence="1">Membrane</location>
        <topology evidence="1">Multi-pass membrane protein</topology>
    </subcellularLocation>
</comment>
<reference evidence="17" key="1">
    <citation type="submission" date="2025-08" db="UniProtKB">
        <authorList>
            <consortium name="RefSeq"/>
        </authorList>
    </citation>
    <scope>IDENTIFICATION</scope>
    <source>
        <tissue evidence="17">Whole Larva</tissue>
    </source>
</reference>
<feature type="compositionally biased region" description="Basic and acidic residues" evidence="13">
    <location>
        <begin position="54"/>
        <end position="69"/>
    </location>
</feature>
<dbReference type="SUPFAM" id="SSF48403">
    <property type="entry name" value="Ankyrin repeat"/>
    <property type="match status" value="1"/>
</dbReference>
<feature type="repeat" description="ANK" evidence="12">
    <location>
        <begin position="301"/>
        <end position="333"/>
    </location>
</feature>
<feature type="transmembrane region" description="Helical" evidence="14">
    <location>
        <begin position="643"/>
        <end position="662"/>
    </location>
</feature>
<gene>
    <name evidence="17" type="primary">LOC108556787</name>
</gene>
<dbReference type="PROSITE" id="PS50297">
    <property type="entry name" value="ANK_REP_REGION"/>
    <property type="match status" value="6"/>
</dbReference>
<name>A0ABM1M1U4_NICVS</name>
<keyword evidence="2" id="KW-0813">Transport</keyword>
<feature type="compositionally biased region" description="Low complexity" evidence="13">
    <location>
        <begin position="8"/>
        <end position="19"/>
    </location>
</feature>
<dbReference type="InterPro" id="IPR036770">
    <property type="entry name" value="Ankyrin_rpt-contain_sf"/>
</dbReference>
<evidence type="ECO:0000256" key="10">
    <source>
        <dbReference type="ARBA" id="ARBA00023180"/>
    </source>
</evidence>
<dbReference type="PROSITE" id="PS50088">
    <property type="entry name" value="ANK_REPEAT"/>
    <property type="match status" value="7"/>
</dbReference>
<evidence type="ECO:0000313" key="17">
    <source>
        <dbReference type="RefSeq" id="XP_017768544.1"/>
    </source>
</evidence>
<evidence type="ECO:0000256" key="9">
    <source>
        <dbReference type="ARBA" id="ARBA00023136"/>
    </source>
</evidence>
<dbReference type="RefSeq" id="XP_017768544.1">
    <property type="nucleotide sequence ID" value="XM_017913055.1"/>
</dbReference>
<keyword evidence="10" id="KW-0325">Glycoprotein</keyword>
<dbReference type="InterPro" id="IPR005821">
    <property type="entry name" value="Ion_trans_dom"/>
</dbReference>
<evidence type="ECO:0000256" key="2">
    <source>
        <dbReference type="ARBA" id="ARBA00022448"/>
    </source>
</evidence>
<dbReference type="PANTHER" id="PTHR47143">
    <property type="entry name" value="TRANSIENT RECEPTOR POTENTIAL CATION CHANNEL PROTEIN PAINLESS"/>
    <property type="match status" value="1"/>
</dbReference>
<feature type="transmembrane region" description="Helical" evidence="14">
    <location>
        <begin position="493"/>
        <end position="511"/>
    </location>
</feature>
<keyword evidence="11" id="KW-0407">Ion channel</keyword>
<evidence type="ECO:0000256" key="8">
    <source>
        <dbReference type="ARBA" id="ARBA00023065"/>
    </source>
</evidence>
<keyword evidence="16" id="KW-1185">Reference proteome</keyword>
<dbReference type="GeneID" id="108556787"/>
<dbReference type="Pfam" id="PF12796">
    <property type="entry name" value="Ank_2"/>
    <property type="match status" value="3"/>
</dbReference>
<feature type="repeat" description="ANK" evidence="12">
    <location>
        <begin position="135"/>
        <end position="167"/>
    </location>
</feature>
<evidence type="ECO:0000256" key="12">
    <source>
        <dbReference type="PROSITE-ProRule" id="PRU00023"/>
    </source>
</evidence>
<evidence type="ECO:0000259" key="15">
    <source>
        <dbReference type="Pfam" id="PF00520"/>
    </source>
</evidence>
<evidence type="ECO:0000256" key="5">
    <source>
        <dbReference type="ARBA" id="ARBA00022737"/>
    </source>
</evidence>
<feature type="transmembrane region" description="Helical" evidence="14">
    <location>
        <begin position="532"/>
        <end position="553"/>
    </location>
</feature>
<keyword evidence="6 14" id="KW-1133">Transmembrane helix</keyword>
<dbReference type="InterPro" id="IPR052076">
    <property type="entry name" value="TRP_cation_channel"/>
</dbReference>
<dbReference type="Gene3D" id="1.25.40.20">
    <property type="entry name" value="Ankyrin repeat-containing domain"/>
    <property type="match status" value="3"/>
</dbReference>
<evidence type="ECO:0000256" key="13">
    <source>
        <dbReference type="SAM" id="MobiDB-lite"/>
    </source>
</evidence>
<protein>
    <submittedName>
        <fullName evidence="17">Transient receptor potential channel pyrexia</fullName>
    </submittedName>
</protein>
<dbReference type="Pfam" id="PF00520">
    <property type="entry name" value="Ion_trans"/>
    <property type="match status" value="1"/>
</dbReference>
<dbReference type="Proteomes" id="UP000695000">
    <property type="component" value="Unplaced"/>
</dbReference>
<evidence type="ECO:0000256" key="6">
    <source>
        <dbReference type="ARBA" id="ARBA00022989"/>
    </source>
</evidence>
<keyword evidence="7 12" id="KW-0040">ANK repeat</keyword>
<keyword evidence="8" id="KW-0406">Ion transport</keyword>
<keyword evidence="4 14" id="KW-0812">Transmembrane</keyword>
<accession>A0ABM1M1U4</accession>
<dbReference type="PANTHER" id="PTHR47143:SF1">
    <property type="entry name" value="ION_TRANS DOMAIN-CONTAINING PROTEIN"/>
    <property type="match status" value="1"/>
</dbReference>
<feature type="domain" description="Ion transport" evidence="15">
    <location>
        <begin position="521"/>
        <end position="737"/>
    </location>
</feature>
<feature type="compositionally biased region" description="Polar residues" evidence="13">
    <location>
        <begin position="41"/>
        <end position="50"/>
    </location>
</feature>
<feature type="repeat" description="ANK" evidence="12">
    <location>
        <begin position="169"/>
        <end position="201"/>
    </location>
</feature>
<evidence type="ECO:0000313" key="16">
    <source>
        <dbReference type="Proteomes" id="UP000695000"/>
    </source>
</evidence>
<feature type="transmembrane region" description="Helical" evidence="14">
    <location>
        <begin position="573"/>
        <end position="591"/>
    </location>
</feature>
<keyword evidence="5" id="KW-0677">Repeat</keyword>
<evidence type="ECO:0000256" key="11">
    <source>
        <dbReference type="ARBA" id="ARBA00023303"/>
    </source>
</evidence>
<feature type="repeat" description="ANK" evidence="12">
    <location>
        <begin position="334"/>
        <end position="368"/>
    </location>
</feature>
<evidence type="ECO:0000256" key="14">
    <source>
        <dbReference type="SAM" id="Phobius"/>
    </source>
</evidence>
<keyword evidence="9 14" id="KW-0472">Membrane</keyword>
<organism evidence="16 17">
    <name type="scientific">Nicrophorus vespilloides</name>
    <name type="common">Boreal carrion beetle</name>
    <dbReference type="NCBI Taxonomy" id="110193"/>
    <lineage>
        <taxon>Eukaryota</taxon>
        <taxon>Metazoa</taxon>
        <taxon>Ecdysozoa</taxon>
        <taxon>Arthropoda</taxon>
        <taxon>Hexapoda</taxon>
        <taxon>Insecta</taxon>
        <taxon>Pterygota</taxon>
        <taxon>Neoptera</taxon>
        <taxon>Endopterygota</taxon>
        <taxon>Coleoptera</taxon>
        <taxon>Polyphaga</taxon>
        <taxon>Staphyliniformia</taxon>
        <taxon>Silphidae</taxon>
        <taxon>Nicrophorinae</taxon>
        <taxon>Nicrophorus</taxon>
    </lineage>
</organism>
<feature type="transmembrane region" description="Helical" evidence="14">
    <location>
        <begin position="603"/>
        <end position="631"/>
    </location>
</feature>
<sequence>MKMQKQRAAAAAAAPTAGADTENKMKWMDDEEEEEARQDWESISSESENCGSDCEMRMTSKQPREISDADRIRQQLLSGNEDLQRMVRQENIAAILGHPNGPTTGLLIAAHLGKPKVLKDLLTISRDNISITDASGWGLLHLAASGGNVECVKMLLEVGLNVDQWDRAQRVTPLHCAASGGNVQCLKYLVKCGADIDVGIERRSALRCAVESSEVLCVKELLELGANPNTLQVYSETPLHVAASLGSSAIIKLLIKHGAGINVQCGQDRSTALHLAAEDGNVESVRMLLEAGANVGALNNKKQTPLHIASLCQAPECLELLLRSGAHPNQRDVNGRTALHCSIVKMSRSCECVKHLIGAGVNVNEPDAFGYTALHLAALNEYTNCILLLINNGGDVTARTNGGISVLTFITRRTPEVIPRYFGKFDQAIKLTEHEIGDVDCELKLDFTILVPTTVHGETGLLLNFIEVGHREILKHPLCETFLFLKWRRIRKFFLISLFYHALYVSLYSAYTMGVFLKDCKPMRSTFSNSCLMESWCIAVGYTLLALNVLILLKEIFQFAHSWHTYIIQWENWLQWLTTISVFCCVSPIDGNIKMMYSVQHHVAAVGIFLAWLELMMIVGRFPIFGLYIQMFTTVAVNFTKFLLAYLCLLVAFGLSFGVLFAGYPSFKNVFVGLLKIIIMMSGELEFEDMFDESDKPIAYPVTTHIMFLAFVILVTVILTNLMVGLAVSDIQGLQQSAGLDRLVRQAELVAHLESMLFSRLLKWVPRSFLTLLYKQALLLKSHRDSALYIRPNDPREAKIPQDLINSIYNLVVERKVRKQKKRDLYLREDSTKKNSMNYMSDYKEC</sequence>